<dbReference type="EMBL" id="LR796273">
    <property type="protein sequence ID" value="CAB4133060.1"/>
    <property type="molecule type" value="Genomic_DNA"/>
</dbReference>
<proteinExistence type="predicted"/>
<reference evidence="1" key="1">
    <citation type="submission" date="2020-04" db="EMBL/GenBank/DDBJ databases">
        <authorList>
            <person name="Chiriac C."/>
            <person name="Salcher M."/>
            <person name="Ghai R."/>
            <person name="Kavagutti S V."/>
        </authorList>
    </citation>
    <scope>NUCLEOTIDE SEQUENCE</scope>
</reference>
<name>A0A6J5LJ83_9CAUD</name>
<gene>
    <name evidence="1" type="ORF">UFOVP252_44</name>
</gene>
<evidence type="ECO:0000313" key="1">
    <source>
        <dbReference type="EMBL" id="CAB4133060.1"/>
    </source>
</evidence>
<protein>
    <submittedName>
        <fullName evidence="1">Uncharacterized protein</fullName>
    </submittedName>
</protein>
<accession>A0A6J5LJ83</accession>
<organism evidence="1">
    <name type="scientific">uncultured Caudovirales phage</name>
    <dbReference type="NCBI Taxonomy" id="2100421"/>
    <lineage>
        <taxon>Viruses</taxon>
        <taxon>Duplodnaviria</taxon>
        <taxon>Heunggongvirae</taxon>
        <taxon>Uroviricota</taxon>
        <taxon>Caudoviricetes</taxon>
        <taxon>Peduoviridae</taxon>
        <taxon>Maltschvirus</taxon>
        <taxon>Maltschvirus maltsch</taxon>
    </lineage>
</organism>
<sequence>MTDEELHMKAARYATNRREAYARAMNGGKVERRTPKQLNWDWIAHYEGYREGYWVATGDTRFSTDPGSIAESKLKEKNTP</sequence>